<keyword evidence="4 7" id="KW-1133">Transmembrane helix</keyword>
<dbReference type="Pfam" id="PF07690">
    <property type="entry name" value="MFS_1"/>
    <property type="match status" value="1"/>
</dbReference>
<keyword evidence="5 7" id="KW-0472">Membrane</keyword>
<accession>A0A0G2FVS3</accession>
<feature type="transmembrane region" description="Helical" evidence="7">
    <location>
        <begin position="20"/>
        <end position="42"/>
    </location>
</feature>
<sequence>MTANIYFPALNPIAHDLGVSVSLINLTLTTYMIFQGIAPTMFGDFGDMAGRRPAIIVAVLIYIVANLGLALQNNFAALLILLGNGSVTPTGFNMTAIAWVSQKRRQRKQQKEGGGAPSVVVQLNEDGSVRQKPKLRFPNPLRALAVVFDKGVGLVILYNSLLYLMFITTVATLSTQFKEKYGYDDLEIGLCYLPYGAGCFAAAIGQGYMLDWYYRRIAKKIGFSIDKKRGDDLSNFPIEKARIVPLYFFVAVGIVAVIIYGWVLELRSSVAAPLCLHFIIGLCITGSFGILNTLIVDLSPEAPATAVAANNFVRCEMGAAATAVIDLMISGMGTGWCFTFFALLGVVFMPILWAEGKYGIQWRQEKRLRREKKLNEKRDRKERKETEKAAAAVQRETQQE</sequence>
<comment type="subcellular location">
    <subcellularLocation>
        <location evidence="1">Membrane</location>
        <topology evidence="1">Multi-pass membrane protein</topology>
    </subcellularLocation>
</comment>
<evidence type="ECO:0000313" key="9">
    <source>
        <dbReference type="Proteomes" id="UP000034680"/>
    </source>
</evidence>
<dbReference type="AlphaFoldDB" id="A0A0G2FVS3"/>
<dbReference type="FunFam" id="1.20.1250.20:FF:000306">
    <property type="entry name" value="MFS multidrug transporter, putative"/>
    <property type="match status" value="1"/>
</dbReference>
<feature type="transmembrane region" description="Helical" evidence="7">
    <location>
        <begin position="152"/>
        <end position="173"/>
    </location>
</feature>
<evidence type="ECO:0000313" key="8">
    <source>
        <dbReference type="EMBL" id="KKY38277.1"/>
    </source>
</evidence>
<dbReference type="InterPro" id="IPR011701">
    <property type="entry name" value="MFS"/>
</dbReference>
<dbReference type="InterPro" id="IPR036259">
    <property type="entry name" value="MFS_trans_sf"/>
</dbReference>
<feature type="transmembrane region" description="Helical" evidence="7">
    <location>
        <begin position="193"/>
        <end position="214"/>
    </location>
</feature>
<evidence type="ECO:0000256" key="7">
    <source>
        <dbReference type="SAM" id="Phobius"/>
    </source>
</evidence>
<feature type="region of interest" description="Disordered" evidence="6">
    <location>
        <begin position="371"/>
        <end position="400"/>
    </location>
</feature>
<feature type="transmembrane region" description="Helical" evidence="7">
    <location>
        <begin position="270"/>
        <end position="291"/>
    </location>
</feature>
<feature type="transmembrane region" description="Helical" evidence="7">
    <location>
        <begin position="54"/>
        <end position="71"/>
    </location>
</feature>
<reference evidence="8 9" key="1">
    <citation type="submission" date="2015-05" db="EMBL/GenBank/DDBJ databases">
        <title>Distinctive expansion of gene families associated with plant cell wall degradation and secondary metabolism in the genomes of grapevine trunk pathogens.</title>
        <authorList>
            <person name="Lawrence D.P."/>
            <person name="Travadon R."/>
            <person name="Rolshausen P.E."/>
            <person name="Baumgartner K."/>
        </authorList>
    </citation>
    <scope>NUCLEOTIDE SEQUENCE [LARGE SCALE GENOMIC DNA]</scope>
    <source>
        <strain evidence="8">DA912</strain>
    </source>
</reference>
<dbReference type="Gene3D" id="1.20.1250.20">
    <property type="entry name" value="MFS general substrate transporter like domains"/>
    <property type="match status" value="1"/>
</dbReference>
<name>A0A0G2FVS3_9PEZI</name>
<evidence type="ECO:0000256" key="4">
    <source>
        <dbReference type="ARBA" id="ARBA00022989"/>
    </source>
</evidence>
<dbReference type="GO" id="GO:0022857">
    <property type="term" value="F:transmembrane transporter activity"/>
    <property type="evidence" value="ECO:0007669"/>
    <property type="project" value="InterPro"/>
</dbReference>
<keyword evidence="3 7" id="KW-0812">Transmembrane</keyword>
<dbReference type="STRING" id="1214573.A0A0G2FVS3"/>
<evidence type="ECO:0000256" key="3">
    <source>
        <dbReference type="ARBA" id="ARBA00022692"/>
    </source>
</evidence>
<comment type="caution">
    <text evidence="8">The sequence shown here is derived from an EMBL/GenBank/DDBJ whole genome shotgun (WGS) entry which is preliminary data.</text>
</comment>
<organism evidence="8 9">
    <name type="scientific">Diaporthe ampelina</name>
    <dbReference type="NCBI Taxonomy" id="1214573"/>
    <lineage>
        <taxon>Eukaryota</taxon>
        <taxon>Fungi</taxon>
        <taxon>Dikarya</taxon>
        <taxon>Ascomycota</taxon>
        <taxon>Pezizomycotina</taxon>
        <taxon>Sordariomycetes</taxon>
        <taxon>Sordariomycetidae</taxon>
        <taxon>Diaporthales</taxon>
        <taxon>Diaporthaceae</taxon>
        <taxon>Diaporthe</taxon>
    </lineage>
</organism>
<feature type="compositionally biased region" description="Basic and acidic residues" evidence="6">
    <location>
        <begin position="373"/>
        <end position="388"/>
    </location>
</feature>
<dbReference type="PANTHER" id="PTHR23502:SF51">
    <property type="entry name" value="QUINIDINE RESISTANCE PROTEIN 1-RELATED"/>
    <property type="match status" value="1"/>
</dbReference>
<gene>
    <name evidence="8" type="ORF">UCDDA912_g01595</name>
</gene>
<dbReference type="EMBL" id="LCUC01000059">
    <property type="protein sequence ID" value="KKY38277.1"/>
    <property type="molecule type" value="Genomic_DNA"/>
</dbReference>
<keyword evidence="2" id="KW-0813">Transport</keyword>
<dbReference type="Proteomes" id="UP000034680">
    <property type="component" value="Unassembled WGS sequence"/>
</dbReference>
<feature type="transmembrane region" description="Helical" evidence="7">
    <location>
        <begin position="77"/>
        <end position="100"/>
    </location>
</feature>
<proteinExistence type="predicted"/>
<dbReference type="GO" id="GO:0005886">
    <property type="term" value="C:plasma membrane"/>
    <property type="evidence" value="ECO:0007669"/>
    <property type="project" value="TreeGrafter"/>
</dbReference>
<evidence type="ECO:0000256" key="5">
    <source>
        <dbReference type="ARBA" id="ARBA00023136"/>
    </source>
</evidence>
<keyword evidence="9" id="KW-1185">Reference proteome</keyword>
<dbReference type="OrthoDB" id="440553at2759"/>
<evidence type="ECO:0000256" key="6">
    <source>
        <dbReference type="SAM" id="MobiDB-lite"/>
    </source>
</evidence>
<dbReference type="PANTHER" id="PTHR23502">
    <property type="entry name" value="MAJOR FACILITATOR SUPERFAMILY"/>
    <property type="match status" value="1"/>
</dbReference>
<feature type="transmembrane region" description="Helical" evidence="7">
    <location>
        <begin position="244"/>
        <end position="264"/>
    </location>
</feature>
<dbReference type="SUPFAM" id="SSF103473">
    <property type="entry name" value="MFS general substrate transporter"/>
    <property type="match status" value="1"/>
</dbReference>
<feature type="transmembrane region" description="Helical" evidence="7">
    <location>
        <begin position="338"/>
        <end position="360"/>
    </location>
</feature>
<dbReference type="Gene3D" id="1.20.1720.10">
    <property type="entry name" value="Multidrug resistance protein D"/>
    <property type="match status" value="1"/>
</dbReference>
<evidence type="ECO:0000256" key="1">
    <source>
        <dbReference type="ARBA" id="ARBA00004141"/>
    </source>
</evidence>
<protein>
    <submittedName>
        <fullName evidence="8">Putative chloramphenicol resistance protein</fullName>
    </submittedName>
</protein>
<evidence type="ECO:0000256" key="2">
    <source>
        <dbReference type="ARBA" id="ARBA00022448"/>
    </source>
</evidence>
<reference evidence="8 9" key="2">
    <citation type="submission" date="2015-05" db="EMBL/GenBank/DDBJ databases">
        <authorList>
            <person name="Morales-Cruz A."/>
            <person name="Amrine K.C."/>
            <person name="Cantu D."/>
        </authorList>
    </citation>
    <scope>NUCLEOTIDE SEQUENCE [LARGE SCALE GENOMIC DNA]</scope>
    <source>
        <strain evidence="8">DA912</strain>
    </source>
</reference>